<evidence type="ECO:0000313" key="1">
    <source>
        <dbReference type="EMBL" id="MDH2004416.1"/>
    </source>
</evidence>
<protein>
    <submittedName>
        <fullName evidence="1">Uncharacterized protein</fullName>
    </submittedName>
</protein>
<reference evidence="1" key="1">
    <citation type="submission" date="2022-09" db="EMBL/GenBank/DDBJ databases">
        <title>Intensive care unit water sources are persistently colonized with multi-drug resistant bacteria and are the site of extensive horizontal gene transfer of antibiotic resistance genes.</title>
        <authorList>
            <person name="Diorio-Toth L."/>
        </authorList>
    </citation>
    <scope>NUCLEOTIDE SEQUENCE</scope>
    <source>
        <strain evidence="1">GD03686</strain>
    </source>
</reference>
<dbReference type="AlphaFoldDB" id="A0AA42VZC7"/>
<name>A0AA42VZC7_9BURK</name>
<accession>A0AA42VZC7</accession>
<dbReference type="Proteomes" id="UP001161294">
    <property type="component" value="Unassembled WGS sequence"/>
</dbReference>
<dbReference type="EMBL" id="JAOCJW010000003">
    <property type="protein sequence ID" value="MDH2004416.1"/>
    <property type="molecule type" value="Genomic_DNA"/>
</dbReference>
<proteinExistence type="predicted"/>
<evidence type="ECO:0000313" key="2">
    <source>
        <dbReference type="Proteomes" id="UP001161294"/>
    </source>
</evidence>
<gene>
    <name evidence="1" type="ORF">N5J23_02430</name>
</gene>
<comment type="caution">
    <text evidence="1">The sequence shown here is derived from an EMBL/GenBank/DDBJ whole genome shotgun (WGS) entry which is preliminary data.</text>
</comment>
<organism evidence="1 2">
    <name type="scientific">Comamonas aquatica</name>
    <dbReference type="NCBI Taxonomy" id="225991"/>
    <lineage>
        <taxon>Bacteria</taxon>
        <taxon>Pseudomonadati</taxon>
        <taxon>Pseudomonadota</taxon>
        <taxon>Betaproteobacteria</taxon>
        <taxon>Burkholderiales</taxon>
        <taxon>Comamonadaceae</taxon>
        <taxon>Comamonas</taxon>
    </lineage>
</organism>
<sequence length="87" mass="9630">MRFISVLQVCAPNSPPKREHSTLDTYWLTVFLTDACDDCPCTLLERLSVKTAFALMAAATQAAMAQWPVGRPVLVQASLLHTGRFCF</sequence>
<dbReference type="RefSeq" id="WP_279851833.1">
    <property type="nucleotide sequence ID" value="NZ_JAOCFF010000004.1"/>
</dbReference>